<feature type="signal peptide" evidence="1">
    <location>
        <begin position="1"/>
        <end position="17"/>
    </location>
</feature>
<name>A0A9P1J1R9_9PELO</name>
<gene>
    <name evidence="2" type="ORF">CAMP_LOCUS17603</name>
</gene>
<reference evidence="2" key="1">
    <citation type="submission" date="2022-11" db="EMBL/GenBank/DDBJ databases">
        <authorList>
            <person name="Kikuchi T."/>
        </authorList>
    </citation>
    <scope>NUCLEOTIDE SEQUENCE</scope>
    <source>
        <strain evidence="2">PS1010</strain>
    </source>
</reference>
<dbReference type="EMBL" id="CANHGI010000006">
    <property type="protein sequence ID" value="CAI5454966.1"/>
    <property type="molecule type" value="Genomic_DNA"/>
</dbReference>
<sequence>MQFSILFLILPILGVTSFTCVQEQDSADTPYSAYGECSSNMYCYTMTETYQNNVVKVRKDCDNGSYCGKSGSYSNPPKSSGSVESYYCCQGDYCNSAKTFSTILMLPIVFVSYMFFK</sequence>
<dbReference type="AlphaFoldDB" id="A0A9P1J1R9"/>
<dbReference type="InterPro" id="IPR045860">
    <property type="entry name" value="Snake_toxin-like_sf"/>
</dbReference>
<evidence type="ECO:0000313" key="3">
    <source>
        <dbReference type="Proteomes" id="UP001152747"/>
    </source>
</evidence>
<evidence type="ECO:0000256" key="1">
    <source>
        <dbReference type="SAM" id="SignalP"/>
    </source>
</evidence>
<keyword evidence="3" id="KW-1185">Reference proteome</keyword>
<accession>A0A9P1J1R9</accession>
<evidence type="ECO:0008006" key="4">
    <source>
        <dbReference type="Google" id="ProtNLM"/>
    </source>
</evidence>
<evidence type="ECO:0000313" key="2">
    <source>
        <dbReference type="EMBL" id="CAI5454966.1"/>
    </source>
</evidence>
<comment type="caution">
    <text evidence="2">The sequence shown here is derived from an EMBL/GenBank/DDBJ whole genome shotgun (WGS) entry which is preliminary data.</text>
</comment>
<protein>
    <recommendedName>
        <fullName evidence="4">UPAR/Ly6 domain-containing protein</fullName>
    </recommendedName>
</protein>
<feature type="chain" id="PRO_5040138196" description="UPAR/Ly6 domain-containing protein" evidence="1">
    <location>
        <begin position="18"/>
        <end position="117"/>
    </location>
</feature>
<dbReference type="SUPFAM" id="SSF57302">
    <property type="entry name" value="Snake toxin-like"/>
    <property type="match status" value="1"/>
</dbReference>
<proteinExistence type="predicted"/>
<dbReference type="CDD" id="cd00117">
    <property type="entry name" value="TFP"/>
    <property type="match status" value="1"/>
</dbReference>
<dbReference type="OrthoDB" id="5962859at2759"/>
<keyword evidence="1" id="KW-0732">Signal</keyword>
<dbReference type="Proteomes" id="UP001152747">
    <property type="component" value="Unassembled WGS sequence"/>
</dbReference>
<dbReference type="Gene3D" id="2.10.60.10">
    <property type="entry name" value="CD59"/>
    <property type="match status" value="1"/>
</dbReference>
<organism evidence="2 3">
    <name type="scientific">Caenorhabditis angaria</name>
    <dbReference type="NCBI Taxonomy" id="860376"/>
    <lineage>
        <taxon>Eukaryota</taxon>
        <taxon>Metazoa</taxon>
        <taxon>Ecdysozoa</taxon>
        <taxon>Nematoda</taxon>
        <taxon>Chromadorea</taxon>
        <taxon>Rhabditida</taxon>
        <taxon>Rhabditina</taxon>
        <taxon>Rhabditomorpha</taxon>
        <taxon>Rhabditoidea</taxon>
        <taxon>Rhabditidae</taxon>
        <taxon>Peloderinae</taxon>
        <taxon>Caenorhabditis</taxon>
    </lineage>
</organism>